<feature type="domain" description="PDZ" evidence="1">
    <location>
        <begin position="17"/>
        <end position="105"/>
    </location>
</feature>
<dbReference type="FunFam" id="2.30.42.10:FF:000103">
    <property type="entry name" value="membrane-associated guanylate kinase, WW and PDZ domain-containing protein 1 isoform X2"/>
    <property type="match status" value="1"/>
</dbReference>
<sequence>MSRVIQKKNHWTSKVHECTVKRGPQGELGVTVLGGAENGEFPYVGAVAAAEAAGLPGGGEGPRLGEGELLLEVQGIRVSGLPRYDVLGVIDSCKEAVTFKAVRQAQLRLRLEESWETEAGAKWIVSGLLWGVMQQAQTLHSFATYPFTDPENGCRCQKLRPSEFGCSLSRSHASGRSRAGSQLCWVPKDLAPHSRSFVDPYGRLHRYGISCEFVLVFPQLNPHGCQRHAYHIDVCFMAVPDLVLLGKARCKAPPAAVLVTFPVRGSTLQWDSMIMCLDLKASMEVKSRIH</sequence>
<dbReference type="PROSITE" id="PS50106">
    <property type="entry name" value="PDZ"/>
    <property type="match status" value="1"/>
</dbReference>
<reference evidence="2" key="1">
    <citation type="journal article" date="2010" name="Nature">
        <title>The sequence and de novo assembly of the giant panda genome.</title>
        <authorList>
            <person name="Li R."/>
            <person name="Fan W."/>
            <person name="Tian G."/>
            <person name="Zhu H."/>
            <person name="He L."/>
            <person name="Cai J."/>
            <person name="Huang Q."/>
            <person name="Cai Q."/>
            <person name="Li B."/>
            <person name="Bai Y."/>
            <person name="Zhang Z."/>
            <person name="Zhang Y."/>
            <person name="Wang W."/>
            <person name="Li J."/>
            <person name="Wei F."/>
            <person name="Li H."/>
            <person name="Jian M."/>
            <person name="Li J."/>
            <person name="Zhang Z."/>
            <person name="Nielsen R."/>
            <person name="Li D."/>
            <person name="Gu W."/>
            <person name="Yang Z."/>
            <person name="Xuan Z."/>
            <person name="Ryder O.A."/>
            <person name="Leung F.C."/>
            <person name="Zhou Y."/>
            <person name="Cao J."/>
            <person name="Sun X."/>
            <person name="Fu Y."/>
            <person name="Fang X."/>
            <person name="Guo X."/>
            <person name="Wang B."/>
            <person name="Hou R."/>
            <person name="Shen F."/>
            <person name="Mu B."/>
            <person name="Ni P."/>
            <person name="Lin R."/>
            <person name="Qian W."/>
            <person name="Wang G."/>
            <person name="Yu C."/>
            <person name="Nie W."/>
            <person name="Wang J."/>
            <person name="Wu Z."/>
            <person name="Liang H."/>
            <person name="Min J."/>
            <person name="Wu Q."/>
            <person name="Cheng S."/>
            <person name="Ruan J."/>
            <person name="Wang M."/>
            <person name="Shi Z."/>
            <person name="Wen M."/>
            <person name="Liu B."/>
            <person name="Ren X."/>
            <person name="Zheng H."/>
            <person name="Dong D."/>
            <person name="Cook K."/>
            <person name="Shan G."/>
            <person name="Zhang H."/>
            <person name="Kosiol C."/>
            <person name="Xie X."/>
            <person name="Lu Z."/>
            <person name="Zheng H."/>
            <person name="Li Y."/>
            <person name="Steiner C.C."/>
            <person name="Lam T.T."/>
            <person name="Lin S."/>
            <person name="Zhang Q."/>
            <person name="Li G."/>
            <person name="Tian J."/>
            <person name="Gong T."/>
            <person name="Liu H."/>
            <person name="Zhang D."/>
            <person name="Fang L."/>
            <person name="Ye C."/>
            <person name="Zhang J."/>
            <person name="Hu W."/>
            <person name="Xu A."/>
            <person name="Ren Y."/>
            <person name="Zhang G."/>
            <person name="Bruford M.W."/>
            <person name="Li Q."/>
            <person name="Ma L."/>
            <person name="Guo Y."/>
            <person name="An N."/>
            <person name="Hu Y."/>
            <person name="Zheng Y."/>
            <person name="Shi Y."/>
            <person name="Li Z."/>
            <person name="Liu Q."/>
            <person name="Chen Y."/>
            <person name="Zhao J."/>
            <person name="Qu N."/>
            <person name="Zhao S."/>
            <person name="Tian F."/>
            <person name="Wang X."/>
            <person name="Wang H."/>
            <person name="Xu L."/>
            <person name="Liu X."/>
            <person name="Vinar T."/>
            <person name="Wang Y."/>
            <person name="Lam T.W."/>
            <person name="Yiu S.M."/>
            <person name="Liu S."/>
            <person name="Zhang H."/>
            <person name="Li D."/>
            <person name="Huang Y."/>
            <person name="Wang X."/>
            <person name="Yang G."/>
            <person name="Jiang Z."/>
            <person name="Wang J."/>
            <person name="Qin N."/>
            <person name="Li L."/>
            <person name="Li J."/>
            <person name="Bolund L."/>
            <person name="Kristiansen K."/>
            <person name="Wong G.K."/>
            <person name="Olson M."/>
            <person name="Zhang X."/>
            <person name="Li S."/>
            <person name="Yang H."/>
            <person name="Wang J."/>
            <person name="Wang J."/>
        </authorList>
    </citation>
    <scope>NUCLEOTIDE SEQUENCE [LARGE SCALE GENOMIC DNA]</scope>
</reference>
<organism evidence="2">
    <name type="scientific">Ailuropoda melanoleuca</name>
    <name type="common">Giant panda</name>
    <dbReference type="NCBI Taxonomy" id="9646"/>
    <lineage>
        <taxon>Eukaryota</taxon>
        <taxon>Metazoa</taxon>
        <taxon>Chordata</taxon>
        <taxon>Craniata</taxon>
        <taxon>Vertebrata</taxon>
        <taxon>Euteleostomi</taxon>
        <taxon>Mammalia</taxon>
        <taxon>Eutheria</taxon>
        <taxon>Laurasiatheria</taxon>
        <taxon>Carnivora</taxon>
        <taxon>Caniformia</taxon>
        <taxon>Ursidae</taxon>
        <taxon>Ailuropoda</taxon>
    </lineage>
</organism>
<dbReference type="GO" id="GO:0005737">
    <property type="term" value="C:cytoplasm"/>
    <property type="evidence" value="ECO:0007669"/>
    <property type="project" value="TreeGrafter"/>
</dbReference>
<dbReference type="InParanoid" id="D2HUM3"/>
<dbReference type="SMART" id="SM00228">
    <property type="entry name" value="PDZ"/>
    <property type="match status" value="1"/>
</dbReference>
<dbReference type="AlphaFoldDB" id="D2HUM3"/>
<dbReference type="EMBL" id="GL193413">
    <property type="protein sequence ID" value="EFB20787.1"/>
    <property type="molecule type" value="Genomic_DNA"/>
</dbReference>
<accession>D2HUM3</accession>
<dbReference type="PANTHER" id="PTHR10316">
    <property type="entry name" value="MEMBRANE ASSOCIATED GUANYLATE KINASE-RELATED"/>
    <property type="match status" value="1"/>
</dbReference>
<dbReference type="SUPFAM" id="SSF50156">
    <property type="entry name" value="PDZ domain-like"/>
    <property type="match status" value="1"/>
</dbReference>
<proteinExistence type="predicted"/>
<gene>
    <name evidence="2" type="ORF">PANDA_015983</name>
</gene>
<dbReference type="InterPro" id="IPR001478">
    <property type="entry name" value="PDZ"/>
</dbReference>
<dbReference type="GO" id="GO:0005911">
    <property type="term" value="C:cell-cell junction"/>
    <property type="evidence" value="ECO:0007669"/>
    <property type="project" value="TreeGrafter"/>
</dbReference>
<dbReference type="Gene3D" id="2.30.42.10">
    <property type="match status" value="1"/>
</dbReference>
<dbReference type="InterPro" id="IPR036034">
    <property type="entry name" value="PDZ_sf"/>
</dbReference>
<name>D2HUM3_AILME</name>
<dbReference type="GO" id="GO:0007165">
    <property type="term" value="P:signal transduction"/>
    <property type="evidence" value="ECO:0007669"/>
    <property type="project" value="TreeGrafter"/>
</dbReference>
<dbReference type="PANTHER" id="PTHR10316:SF12">
    <property type="entry name" value="MEMBRANE-ASSOCIATED GUANYLATE KINASE, WW AND PDZ DOMAIN-CONTAINING PROTEIN 1"/>
    <property type="match status" value="1"/>
</dbReference>
<protein>
    <recommendedName>
        <fullName evidence="1">PDZ domain-containing protein</fullName>
    </recommendedName>
</protein>
<evidence type="ECO:0000259" key="1">
    <source>
        <dbReference type="PROSITE" id="PS50106"/>
    </source>
</evidence>
<evidence type="ECO:0000313" key="2">
    <source>
        <dbReference type="EMBL" id="EFB20787.1"/>
    </source>
</evidence>